<dbReference type="InterPro" id="IPR038718">
    <property type="entry name" value="SNF2-like_sf"/>
</dbReference>
<dbReference type="InterPro" id="IPR000330">
    <property type="entry name" value="SNF2_N"/>
</dbReference>
<dbReference type="GO" id="GO:0006281">
    <property type="term" value="P:DNA repair"/>
    <property type="evidence" value="ECO:0007669"/>
    <property type="project" value="TreeGrafter"/>
</dbReference>
<reference evidence="6" key="2">
    <citation type="submission" date="2020-05" db="UniProtKB">
        <authorList>
            <consortium name="EnsemblMetazoa"/>
        </authorList>
    </citation>
    <scope>IDENTIFICATION</scope>
    <source>
        <strain evidence="6">IAEA</strain>
    </source>
</reference>
<evidence type="ECO:0000313" key="6">
    <source>
        <dbReference type="EnsemblMetazoa" id="GPAI037806-PA"/>
    </source>
</evidence>
<keyword evidence="2" id="KW-0378">Hydrolase</keyword>
<dbReference type="VEuPathDB" id="VectorBase:GPAI037806"/>
<accession>A0A1B0A8M6</accession>
<evidence type="ECO:0000256" key="2">
    <source>
        <dbReference type="ARBA" id="ARBA00022801"/>
    </source>
</evidence>
<dbReference type="SMART" id="SM00487">
    <property type="entry name" value="DEXDc"/>
    <property type="match status" value="1"/>
</dbReference>
<evidence type="ECO:0008006" key="8">
    <source>
        <dbReference type="Google" id="ProtNLM"/>
    </source>
</evidence>
<evidence type="ECO:0000256" key="3">
    <source>
        <dbReference type="ARBA" id="ARBA00022840"/>
    </source>
</evidence>
<keyword evidence="1" id="KW-0547">Nucleotide-binding</keyword>
<dbReference type="Proteomes" id="UP000092445">
    <property type="component" value="Unassembled WGS sequence"/>
</dbReference>
<dbReference type="PANTHER" id="PTHR45626">
    <property type="entry name" value="TRANSCRIPTION TERMINATION FACTOR 2-RELATED"/>
    <property type="match status" value="1"/>
</dbReference>
<feature type="domain" description="Helicase C-terminal" evidence="5">
    <location>
        <begin position="389"/>
        <end position="555"/>
    </location>
</feature>
<protein>
    <recommendedName>
        <fullName evidence="8">Helicase ATP-binding domain-containing protein</fullName>
    </recommendedName>
</protein>
<dbReference type="InterPro" id="IPR027417">
    <property type="entry name" value="P-loop_NTPase"/>
</dbReference>
<evidence type="ECO:0000256" key="1">
    <source>
        <dbReference type="ARBA" id="ARBA00022741"/>
    </source>
</evidence>
<dbReference type="Pfam" id="PF00271">
    <property type="entry name" value="Helicase_C"/>
    <property type="match status" value="1"/>
</dbReference>
<dbReference type="Pfam" id="PF00176">
    <property type="entry name" value="SNF2-rel_dom"/>
    <property type="match status" value="1"/>
</dbReference>
<dbReference type="AlphaFoldDB" id="A0A1B0A8M6"/>
<dbReference type="PANTHER" id="PTHR45626:SF50">
    <property type="entry name" value="TRANSCRIPTION TERMINATION FACTOR 2"/>
    <property type="match status" value="1"/>
</dbReference>
<evidence type="ECO:0000259" key="4">
    <source>
        <dbReference type="PROSITE" id="PS51192"/>
    </source>
</evidence>
<sequence length="563" mass="64181">MLCPTAILADYPKGLNVPLMRHQRQALEWMHCREQGNPKGGILADDMGLGKTLTMIALVLARKLTERRTEASNDDDEDDEDNYCKWTSKWKRECTQWELEIKSKVSGNQLTTCVHHGQKRESKRKLLRTYDIVITTYTIVNNEHKVGGPLFGIEWKRIVLDEGHIIRNHKSQTSNAVCSLCGLCRWILTGTPVQNKHMDVYTLLKFLKYPLLDLPTYWKRSVEKGQLCLKTILKTLMLRRTKAQLQERGELSNLPQKRTELIEIELDKDEMKVYQKVMDYSHDVFAQFLKQKADSYEILVLLLRLRQICCHPGLIVSMLQNGGVQQMSFESEASESEFDDVQQMSSESEASESEFDLLKKLATDDNSETARDFLSKSNSVFDLKRPSSKMRKVLEILKTSVLKTNDKAIVVSQWIGVLEILGSHLEEAGISTLAFNGQIPVKKRQDIISEFNDPSSKKRVLLLSLTAGGVGLNLIGANHLLLFDCHWNPQLEAQAQDRIYRVGQKKNVIIHKFVCKGTVEERIQSLQKTKLALADTVLSGGKASQDTKLTRDELQHLFGIKKR</sequence>
<keyword evidence="7" id="KW-1185">Reference proteome</keyword>
<keyword evidence="3" id="KW-0067">ATP-binding</keyword>
<dbReference type="GO" id="GO:0008094">
    <property type="term" value="F:ATP-dependent activity, acting on DNA"/>
    <property type="evidence" value="ECO:0007669"/>
    <property type="project" value="TreeGrafter"/>
</dbReference>
<dbReference type="GO" id="GO:0016787">
    <property type="term" value="F:hydrolase activity"/>
    <property type="evidence" value="ECO:0007669"/>
    <property type="project" value="UniProtKB-KW"/>
</dbReference>
<dbReference type="PROSITE" id="PS51192">
    <property type="entry name" value="HELICASE_ATP_BIND_1"/>
    <property type="match status" value="1"/>
</dbReference>
<dbReference type="Gene3D" id="3.40.50.10810">
    <property type="entry name" value="Tandem AAA-ATPase domain"/>
    <property type="match status" value="1"/>
</dbReference>
<dbReference type="PROSITE" id="PS51194">
    <property type="entry name" value="HELICASE_CTER"/>
    <property type="match status" value="1"/>
</dbReference>
<dbReference type="CDD" id="cd18793">
    <property type="entry name" value="SF2_C_SNF"/>
    <property type="match status" value="1"/>
</dbReference>
<dbReference type="InterPro" id="IPR001650">
    <property type="entry name" value="Helicase_C-like"/>
</dbReference>
<evidence type="ECO:0000313" key="7">
    <source>
        <dbReference type="Proteomes" id="UP000092445"/>
    </source>
</evidence>
<proteinExistence type="predicted"/>
<dbReference type="GO" id="GO:0005524">
    <property type="term" value="F:ATP binding"/>
    <property type="evidence" value="ECO:0007669"/>
    <property type="project" value="UniProtKB-KW"/>
</dbReference>
<dbReference type="Gene3D" id="3.40.50.300">
    <property type="entry name" value="P-loop containing nucleotide triphosphate hydrolases"/>
    <property type="match status" value="1"/>
</dbReference>
<dbReference type="EnsemblMetazoa" id="GPAI037806-RA">
    <property type="protein sequence ID" value="GPAI037806-PA"/>
    <property type="gene ID" value="GPAI037806"/>
</dbReference>
<name>A0A1B0A8M6_GLOPL</name>
<dbReference type="STRING" id="7398.A0A1B0A8M6"/>
<evidence type="ECO:0000259" key="5">
    <source>
        <dbReference type="PROSITE" id="PS51194"/>
    </source>
</evidence>
<dbReference type="InterPro" id="IPR049730">
    <property type="entry name" value="SNF2/RAD54-like_C"/>
</dbReference>
<dbReference type="SUPFAM" id="SSF52540">
    <property type="entry name" value="P-loop containing nucleoside triphosphate hydrolases"/>
    <property type="match status" value="2"/>
</dbReference>
<dbReference type="SMART" id="SM00490">
    <property type="entry name" value="HELICc"/>
    <property type="match status" value="1"/>
</dbReference>
<dbReference type="GO" id="GO:0005634">
    <property type="term" value="C:nucleus"/>
    <property type="evidence" value="ECO:0007669"/>
    <property type="project" value="TreeGrafter"/>
</dbReference>
<organism evidence="6 7">
    <name type="scientific">Glossina pallidipes</name>
    <name type="common">Tsetse fly</name>
    <dbReference type="NCBI Taxonomy" id="7398"/>
    <lineage>
        <taxon>Eukaryota</taxon>
        <taxon>Metazoa</taxon>
        <taxon>Ecdysozoa</taxon>
        <taxon>Arthropoda</taxon>
        <taxon>Hexapoda</taxon>
        <taxon>Insecta</taxon>
        <taxon>Pterygota</taxon>
        <taxon>Neoptera</taxon>
        <taxon>Endopterygota</taxon>
        <taxon>Diptera</taxon>
        <taxon>Brachycera</taxon>
        <taxon>Muscomorpha</taxon>
        <taxon>Hippoboscoidea</taxon>
        <taxon>Glossinidae</taxon>
        <taxon>Glossina</taxon>
    </lineage>
</organism>
<dbReference type="InterPro" id="IPR050628">
    <property type="entry name" value="SNF2_RAD54_helicase_TF"/>
</dbReference>
<reference evidence="7" key="1">
    <citation type="submission" date="2014-03" db="EMBL/GenBank/DDBJ databases">
        <authorList>
            <person name="Aksoy S."/>
            <person name="Warren W."/>
            <person name="Wilson R.K."/>
        </authorList>
    </citation>
    <scope>NUCLEOTIDE SEQUENCE [LARGE SCALE GENOMIC DNA]</scope>
    <source>
        <strain evidence="7">IAEA</strain>
    </source>
</reference>
<feature type="domain" description="Helicase ATP-binding" evidence="4">
    <location>
        <begin position="32"/>
        <end position="210"/>
    </location>
</feature>
<dbReference type="InterPro" id="IPR014001">
    <property type="entry name" value="Helicase_ATP-bd"/>
</dbReference>